<dbReference type="EMBL" id="UYRV01119202">
    <property type="protein sequence ID" value="VDN31590.1"/>
    <property type="molecule type" value="Genomic_DNA"/>
</dbReference>
<organism evidence="2 3">
    <name type="scientific">Cylicostephanus goldi</name>
    <name type="common">Nematode worm</name>
    <dbReference type="NCBI Taxonomy" id="71465"/>
    <lineage>
        <taxon>Eukaryota</taxon>
        <taxon>Metazoa</taxon>
        <taxon>Ecdysozoa</taxon>
        <taxon>Nematoda</taxon>
        <taxon>Chromadorea</taxon>
        <taxon>Rhabditida</taxon>
        <taxon>Rhabditina</taxon>
        <taxon>Rhabditomorpha</taxon>
        <taxon>Strongyloidea</taxon>
        <taxon>Strongylidae</taxon>
        <taxon>Cylicostephanus</taxon>
    </lineage>
</organism>
<dbReference type="OrthoDB" id="361536at2759"/>
<dbReference type="InterPro" id="IPR041432">
    <property type="entry name" value="UBP13_Znf-UBP_var"/>
</dbReference>
<keyword evidence="3" id="KW-1185">Reference proteome</keyword>
<dbReference type="Gene3D" id="3.30.40.10">
    <property type="entry name" value="Zinc/RING finger domain, C3HC4 (zinc finger)"/>
    <property type="match status" value="1"/>
</dbReference>
<proteinExistence type="predicted"/>
<sequence length="91" mass="10307">MAVPQDAEEPVCPENFRKSLKDGSFTVPDITTKVYKEECTYCFRTPFFAGGLFVCLKTYACFCFTHVGLYAEQSGNTLFLHISSKKARLDF</sequence>
<protein>
    <recommendedName>
        <fullName evidence="1">Ubiquitinyl hydrolase variant UBP zinc finger domain-containing protein</fullName>
    </recommendedName>
</protein>
<evidence type="ECO:0000259" key="1">
    <source>
        <dbReference type="Pfam" id="PF17807"/>
    </source>
</evidence>
<evidence type="ECO:0000313" key="3">
    <source>
        <dbReference type="Proteomes" id="UP000271889"/>
    </source>
</evidence>
<dbReference type="AlphaFoldDB" id="A0A3P7MXA5"/>
<reference evidence="2 3" key="1">
    <citation type="submission" date="2018-11" db="EMBL/GenBank/DDBJ databases">
        <authorList>
            <consortium name="Pathogen Informatics"/>
        </authorList>
    </citation>
    <scope>NUCLEOTIDE SEQUENCE [LARGE SCALE GENOMIC DNA]</scope>
</reference>
<gene>
    <name evidence="2" type="ORF">CGOC_LOCUS11865</name>
</gene>
<accession>A0A3P7MXA5</accession>
<dbReference type="Pfam" id="PF17807">
    <property type="entry name" value="zf-UBP_var"/>
    <property type="match status" value="1"/>
</dbReference>
<dbReference type="InterPro" id="IPR013083">
    <property type="entry name" value="Znf_RING/FYVE/PHD"/>
</dbReference>
<evidence type="ECO:0000313" key="2">
    <source>
        <dbReference type="EMBL" id="VDN31590.1"/>
    </source>
</evidence>
<dbReference type="Proteomes" id="UP000271889">
    <property type="component" value="Unassembled WGS sequence"/>
</dbReference>
<feature type="domain" description="Ubiquitinyl hydrolase variant UBP zinc finger" evidence="1">
    <location>
        <begin position="26"/>
        <end position="86"/>
    </location>
</feature>
<name>A0A3P7MXA5_CYLGO</name>